<dbReference type="AlphaFoldDB" id="A0A1G2B0C2"/>
<keyword evidence="1" id="KW-1133">Transmembrane helix</keyword>
<evidence type="ECO:0000256" key="1">
    <source>
        <dbReference type="SAM" id="Phobius"/>
    </source>
</evidence>
<comment type="caution">
    <text evidence="2">The sequence shown here is derived from an EMBL/GenBank/DDBJ whole genome shotgun (WGS) entry which is preliminary data.</text>
</comment>
<name>A0A1G2B0C2_9BACT</name>
<keyword evidence="1" id="KW-0472">Membrane</keyword>
<protein>
    <submittedName>
        <fullName evidence="2">Uncharacterized protein</fullName>
    </submittedName>
</protein>
<dbReference type="Proteomes" id="UP000176952">
    <property type="component" value="Unassembled WGS sequence"/>
</dbReference>
<dbReference type="STRING" id="1798542.A3F54_01230"/>
<keyword evidence="1" id="KW-0812">Transmembrane</keyword>
<feature type="transmembrane region" description="Helical" evidence="1">
    <location>
        <begin position="25"/>
        <end position="47"/>
    </location>
</feature>
<accession>A0A1G2B0C2</accession>
<reference evidence="2 3" key="1">
    <citation type="journal article" date="2016" name="Nat. Commun.">
        <title>Thousands of microbial genomes shed light on interconnected biogeochemical processes in an aquifer system.</title>
        <authorList>
            <person name="Anantharaman K."/>
            <person name="Brown C.T."/>
            <person name="Hug L.A."/>
            <person name="Sharon I."/>
            <person name="Castelle C.J."/>
            <person name="Probst A.J."/>
            <person name="Thomas B.C."/>
            <person name="Singh A."/>
            <person name="Wilkins M.J."/>
            <person name="Karaoz U."/>
            <person name="Brodie E.L."/>
            <person name="Williams K.H."/>
            <person name="Hubbard S.S."/>
            <person name="Banfield J.F."/>
        </authorList>
    </citation>
    <scope>NUCLEOTIDE SEQUENCE [LARGE SCALE GENOMIC DNA]</scope>
</reference>
<evidence type="ECO:0000313" key="2">
    <source>
        <dbReference type="EMBL" id="OGY81667.1"/>
    </source>
</evidence>
<organism evidence="2 3">
    <name type="scientific">Candidatus Kerfeldbacteria bacterium RIFCSPHIGHO2_12_FULL_48_17</name>
    <dbReference type="NCBI Taxonomy" id="1798542"/>
    <lineage>
        <taxon>Bacteria</taxon>
        <taxon>Candidatus Kerfeldiibacteriota</taxon>
    </lineage>
</organism>
<evidence type="ECO:0000313" key="3">
    <source>
        <dbReference type="Proteomes" id="UP000176952"/>
    </source>
</evidence>
<sequence length="286" mass="32017">MSDAEFSFGYWWVTHRGQLRKTSGITLVIIHLLLITTLVIQGVSFVFEVMRTADYFETMAQPDIAYADVRNKQQPQNIQLGATQVFDSDLEGRVNIATEITNPNEHWAVKKITYSAVVNGELQSPETDFLMAQERHFITTFGIEAASAGQVQATLNVTDVEWERVNAYTTPKGRIDVTDIEFSPSITVEDATSSDQVFSQATADITNRDIFTFAEAEFIVVAEIQGDIIAVRRIMLKDLIPSETQTLRAQWSRRISPGAEVSVLTHINLIDKTNRKLSLTQPASTE</sequence>
<proteinExistence type="predicted"/>
<dbReference type="EMBL" id="MHKD01000042">
    <property type="protein sequence ID" value="OGY81667.1"/>
    <property type="molecule type" value="Genomic_DNA"/>
</dbReference>
<gene>
    <name evidence="2" type="ORF">A3F54_01230</name>
</gene>